<keyword evidence="5 6" id="KW-0472">Membrane</keyword>
<feature type="transmembrane region" description="Helical" evidence="6">
    <location>
        <begin position="41"/>
        <end position="69"/>
    </location>
</feature>
<reference evidence="8" key="1">
    <citation type="journal article" date="2021" name="PeerJ">
        <title>Extensive microbial diversity within the chicken gut microbiome revealed by metagenomics and culture.</title>
        <authorList>
            <person name="Gilroy R."/>
            <person name="Ravi A."/>
            <person name="Getino M."/>
            <person name="Pursley I."/>
            <person name="Horton D.L."/>
            <person name="Alikhan N.F."/>
            <person name="Baker D."/>
            <person name="Gharbi K."/>
            <person name="Hall N."/>
            <person name="Watson M."/>
            <person name="Adriaenssens E.M."/>
            <person name="Foster-Nyarko E."/>
            <person name="Jarju S."/>
            <person name="Secka A."/>
            <person name="Antonio M."/>
            <person name="Oren A."/>
            <person name="Chaudhuri R.R."/>
            <person name="La Ragione R."/>
            <person name="Hildebrand F."/>
            <person name="Pallen M.J."/>
        </authorList>
    </citation>
    <scope>NUCLEOTIDE SEQUENCE</scope>
    <source>
        <strain evidence="8">CHK186-16707</strain>
    </source>
</reference>
<feature type="transmembrane region" description="Helical" evidence="6">
    <location>
        <begin position="218"/>
        <end position="241"/>
    </location>
</feature>
<dbReference type="Proteomes" id="UP000824225">
    <property type="component" value="Unassembled WGS sequence"/>
</dbReference>
<name>A0A9D2HEA5_9BACT</name>
<dbReference type="EMBL" id="DXAN01000006">
    <property type="protein sequence ID" value="HJA08210.1"/>
    <property type="molecule type" value="Genomic_DNA"/>
</dbReference>
<evidence type="ECO:0000256" key="6">
    <source>
        <dbReference type="SAM" id="Phobius"/>
    </source>
</evidence>
<keyword evidence="4 6" id="KW-1133">Transmembrane helix</keyword>
<evidence type="ECO:0000259" key="7">
    <source>
        <dbReference type="Pfam" id="PF03600"/>
    </source>
</evidence>
<evidence type="ECO:0000256" key="4">
    <source>
        <dbReference type="ARBA" id="ARBA00022989"/>
    </source>
</evidence>
<comment type="subcellular location">
    <subcellularLocation>
        <location evidence="1">Membrane</location>
        <topology evidence="1">Multi-pass membrane protein</topology>
    </subcellularLocation>
</comment>
<feature type="transmembrane region" description="Helical" evidence="6">
    <location>
        <begin position="128"/>
        <end position="157"/>
    </location>
</feature>
<dbReference type="PANTHER" id="PTHR10283">
    <property type="entry name" value="SOLUTE CARRIER FAMILY 13 MEMBER"/>
    <property type="match status" value="1"/>
</dbReference>
<feature type="transmembrane region" description="Helical" evidence="6">
    <location>
        <begin position="384"/>
        <end position="411"/>
    </location>
</feature>
<evidence type="ECO:0000256" key="2">
    <source>
        <dbReference type="ARBA" id="ARBA00022448"/>
    </source>
</evidence>
<feature type="transmembrane region" description="Helical" evidence="6">
    <location>
        <begin position="12"/>
        <end position="29"/>
    </location>
</feature>
<evidence type="ECO:0000313" key="9">
    <source>
        <dbReference type="Proteomes" id="UP000824225"/>
    </source>
</evidence>
<evidence type="ECO:0000313" key="8">
    <source>
        <dbReference type="EMBL" id="HJA08210.1"/>
    </source>
</evidence>
<evidence type="ECO:0000256" key="1">
    <source>
        <dbReference type="ARBA" id="ARBA00004141"/>
    </source>
</evidence>
<accession>A0A9D2HEA5</accession>
<dbReference type="Pfam" id="PF03600">
    <property type="entry name" value="CitMHS"/>
    <property type="match status" value="1"/>
</dbReference>
<feature type="transmembrane region" description="Helical" evidence="6">
    <location>
        <begin position="298"/>
        <end position="321"/>
    </location>
</feature>
<feature type="transmembrane region" description="Helical" evidence="6">
    <location>
        <begin position="81"/>
        <end position="102"/>
    </location>
</feature>
<feature type="transmembrane region" description="Helical" evidence="6">
    <location>
        <begin position="423"/>
        <end position="445"/>
    </location>
</feature>
<feature type="transmembrane region" description="Helical" evidence="6">
    <location>
        <begin position="262"/>
        <end position="286"/>
    </location>
</feature>
<keyword evidence="2" id="KW-0813">Transport</keyword>
<feature type="domain" description="Citrate transporter-like" evidence="7">
    <location>
        <begin position="48"/>
        <end position="433"/>
    </location>
</feature>
<reference evidence="8" key="2">
    <citation type="submission" date="2021-04" db="EMBL/GenBank/DDBJ databases">
        <authorList>
            <person name="Gilroy R."/>
        </authorList>
    </citation>
    <scope>NUCLEOTIDE SEQUENCE</scope>
    <source>
        <strain evidence="8">CHK186-16707</strain>
    </source>
</reference>
<keyword evidence="3 6" id="KW-0812">Transmembrane</keyword>
<feature type="transmembrane region" description="Helical" evidence="6">
    <location>
        <begin position="465"/>
        <end position="487"/>
    </location>
</feature>
<dbReference type="PANTHER" id="PTHR10283:SF82">
    <property type="entry name" value="SOLUTE CARRIER FAMILY 13 MEMBER 2"/>
    <property type="match status" value="1"/>
</dbReference>
<evidence type="ECO:0000256" key="3">
    <source>
        <dbReference type="ARBA" id="ARBA00022692"/>
    </source>
</evidence>
<feature type="transmembrane region" description="Helical" evidence="6">
    <location>
        <begin position="342"/>
        <end position="364"/>
    </location>
</feature>
<gene>
    <name evidence="8" type="ORF">H9962_03340</name>
</gene>
<proteinExistence type="predicted"/>
<organism evidence="8 9">
    <name type="scientific">Candidatus Mailhella merdigallinarum</name>
    <dbReference type="NCBI Taxonomy" id="2838658"/>
    <lineage>
        <taxon>Bacteria</taxon>
        <taxon>Pseudomonadati</taxon>
        <taxon>Thermodesulfobacteriota</taxon>
        <taxon>Desulfovibrionia</taxon>
        <taxon>Desulfovibrionales</taxon>
        <taxon>Desulfovibrionaceae</taxon>
        <taxon>Mailhella</taxon>
    </lineage>
</organism>
<protein>
    <submittedName>
        <fullName evidence="8">SLC13 family permease</fullName>
    </submittedName>
</protein>
<comment type="caution">
    <text evidence="8">The sequence shown here is derived from an EMBL/GenBank/DDBJ whole genome shotgun (WGS) entry which is preliminary data.</text>
</comment>
<dbReference type="GO" id="GO:1905039">
    <property type="term" value="P:carboxylic acid transmembrane transport"/>
    <property type="evidence" value="ECO:0007669"/>
    <property type="project" value="UniProtKB-ARBA"/>
</dbReference>
<dbReference type="InterPro" id="IPR004680">
    <property type="entry name" value="Cit_transptr-like_dom"/>
</dbReference>
<dbReference type="GO" id="GO:0005886">
    <property type="term" value="C:plasma membrane"/>
    <property type="evidence" value="ECO:0007669"/>
    <property type="project" value="TreeGrafter"/>
</dbReference>
<dbReference type="AlphaFoldDB" id="A0A9D2HEA5"/>
<evidence type="ECO:0000256" key="5">
    <source>
        <dbReference type="ARBA" id="ARBA00023136"/>
    </source>
</evidence>
<sequence>MKDILYRNRQIIFFLLGPILCLLILQCPAPEGLGHKGMKHLAAAAWILVWWITELFPLGAVSLLSILIYGIVDVMPPVKAYAIFANSNLMLMVGAMMILGAWKDSGLITRYAYWVLSLPWIKGRPRRLMLVFAFATGLVSTIVPNIPVAILFVSLAVAMGKGINAEPGKSNTIRGLCVMSGVGSALGGAGTPIGGAPNLVVIGVIASSLNYNVTFAEWTALGMPVCLLMLLAMVLLAYVFFPSRKDGLISNSSEYIQKKREELGSVTAFEHASMFVMGLAMLLWVFGQPISKMLNWEMGTALFAPASTALLMGCSLLFLPIKRDKYSGTFQFAMSWKSCVNSVDWGIIIFMAGAILFGENLVAGGVDKWLGNILIHAIGDMPPLLVWFVIMLIGAMLSQVIVNLAVVGLFIPVTATLAAHYGLNPVVVCLTVGMLCNVGIMFSVSSVPIAAAMLGSEGYSSPRDYIVYGFSVLIVCSMIALFCGILLGNTIFPMPSV</sequence>
<dbReference type="GO" id="GO:0008514">
    <property type="term" value="F:organic anion transmembrane transporter activity"/>
    <property type="evidence" value="ECO:0007669"/>
    <property type="project" value="UniProtKB-ARBA"/>
</dbReference>